<dbReference type="Pfam" id="PF13472">
    <property type="entry name" value="Lipase_GDSL_2"/>
    <property type="match status" value="1"/>
</dbReference>
<dbReference type="Proteomes" id="UP000427906">
    <property type="component" value="Chromosome"/>
</dbReference>
<dbReference type="AlphaFoldDB" id="A0A5K7YFH4"/>
<accession>A0A5K7YFH4</accession>
<gene>
    <name evidence="2" type="ORF">DSCA_04390</name>
</gene>
<dbReference type="InterPro" id="IPR013830">
    <property type="entry name" value="SGNH_hydro"/>
</dbReference>
<dbReference type="OrthoDB" id="154486at2"/>
<name>A0A5K7YFH4_9BACT</name>
<dbReference type="CDD" id="cd00229">
    <property type="entry name" value="SGNH_hydrolase"/>
    <property type="match status" value="1"/>
</dbReference>
<dbReference type="SUPFAM" id="SSF52266">
    <property type="entry name" value="SGNH hydrolase"/>
    <property type="match status" value="1"/>
</dbReference>
<dbReference type="KEGG" id="dalk:DSCA_04390"/>
<protein>
    <recommendedName>
        <fullName evidence="1">SGNH hydrolase-type esterase domain-containing protein</fullName>
    </recommendedName>
</protein>
<dbReference type="GO" id="GO:0016788">
    <property type="term" value="F:hydrolase activity, acting on ester bonds"/>
    <property type="evidence" value="ECO:0007669"/>
    <property type="project" value="UniProtKB-ARBA"/>
</dbReference>
<evidence type="ECO:0000313" key="3">
    <source>
        <dbReference type="Proteomes" id="UP000427906"/>
    </source>
</evidence>
<evidence type="ECO:0000313" key="2">
    <source>
        <dbReference type="EMBL" id="BBO66509.1"/>
    </source>
</evidence>
<proteinExistence type="predicted"/>
<dbReference type="InterPro" id="IPR036514">
    <property type="entry name" value="SGNH_hydro_sf"/>
</dbReference>
<evidence type="ECO:0000259" key="1">
    <source>
        <dbReference type="Pfam" id="PF13472"/>
    </source>
</evidence>
<dbReference type="EMBL" id="AP021874">
    <property type="protein sequence ID" value="BBO66509.1"/>
    <property type="molecule type" value="Genomic_DNA"/>
</dbReference>
<keyword evidence="3" id="KW-1185">Reference proteome</keyword>
<dbReference type="RefSeq" id="WP_155314868.1">
    <property type="nucleotide sequence ID" value="NZ_AP021874.1"/>
</dbReference>
<reference evidence="2 3" key="1">
    <citation type="submission" date="2019-11" db="EMBL/GenBank/DDBJ databases">
        <title>Comparative genomics of hydrocarbon-degrading Desulfosarcina strains.</title>
        <authorList>
            <person name="Watanabe M."/>
            <person name="Kojima H."/>
            <person name="Fukui M."/>
        </authorList>
    </citation>
    <scope>NUCLEOTIDE SEQUENCE [LARGE SCALE GENOMIC DNA]</scope>
    <source>
        <strain evidence="2 3">PL12</strain>
    </source>
</reference>
<feature type="domain" description="SGNH hydrolase-type esterase" evidence="1">
    <location>
        <begin position="41"/>
        <end position="276"/>
    </location>
</feature>
<sequence length="305" mass="33034">MFRKLTAVIFSSVFLIGAWNFPALAKSKNARKNTPVYYLSIGTSLAAGVQADPLTGESIISDVSYPSELAGILRREMDLAKIRHVNLGCPGETAGTLIYGGRCDYPQGSQLDQAVRFLHAHGKFTGLITIDIGANDVLQCVDGAVVDPVCLQDTLDQLSLDLAHIIETLRDAAPGVPIVGMNYYNPLLAAFFVDPEFAESTIGFQLAVNLTLEAVYAAYGIPVADVAGAFMSYDLDTDLSGPGGSPNGIPDSVDLVCAWTWMCAFQNIHANDIGYAVIAEEFQEVLPDIPMRTPPRKRFRKQCRR</sequence>
<dbReference type="Gene3D" id="3.40.50.1110">
    <property type="entry name" value="SGNH hydrolase"/>
    <property type="match status" value="1"/>
</dbReference>
<organism evidence="2 3">
    <name type="scientific">Desulfosarcina alkanivorans</name>
    <dbReference type="NCBI Taxonomy" id="571177"/>
    <lineage>
        <taxon>Bacteria</taxon>
        <taxon>Pseudomonadati</taxon>
        <taxon>Thermodesulfobacteriota</taxon>
        <taxon>Desulfobacteria</taxon>
        <taxon>Desulfobacterales</taxon>
        <taxon>Desulfosarcinaceae</taxon>
        <taxon>Desulfosarcina</taxon>
    </lineage>
</organism>